<dbReference type="InterPro" id="IPR001128">
    <property type="entry name" value="Cyt_P450"/>
</dbReference>
<dbReference type="PANTHER" id="PTHR46696">
    <property type="entry name" value="P450, PUTATIVE (EUROFUNG)-RELATED"/>
    <property type="match status" value="1"/>
</dbReference>
<evidence type="ECO:0000256" key="3">
    <source>
        <dbReference type="ARBA" id="ARBA00022723"/>
    </source>
</evidence>
<dbReference type="SUPFAM" id="SSF48264">
    <property type="entry name" value="Cytochrome P450"/>
    <property type="match status" value="1"/>
</dbReference>
<dbReference type="OrthoDB" id="5241086at2"/>
<dbReference type="Proteomes" id="UP000234331">
    <property type="component" value="Unassembled WGS sequence"/>
</dbReference>
<dbReference type="PANTHER" id="PTHR46696:SF1">
    <property type="entry name" value="CYTOCHROME P450 YJIB-RELATED"/>
    <property type="match status" value="1"/>
</dbReference>
<evidence type="ECO:0000256" key="4">
    <source>
        <dbReference type="ARBA" id="ARBA00023002"/>
    </source>
</evidence>
<dbReference type="FunFam" id="1.10.630.10:FF:000018">
    <property type="entry name" value="Cytochrome P450 monooxygenase"/>
    <property type="match status" value="1"/>
</dbReference>
<keyword evidence="2" id="KW-0349">Heme</keyword>
<dbReference type="GO" id="GO:0004497">
    <property type="term" value="F:monooxygenase activity"/>
    <property type="evidence" value="ECO:0007669"/>
    <property type="project" value="UniProtKB-KW"/>
</dbReference>
<reference evidence="7 8" key="1">
    <citation type="submission" date="2017-06" db="EMBL/GenBank/DDBJ databases">
        <authorList>
            <person name="Kim H.J."/>
            <person name="Triplett B.A."/>
        </authorList>
    </citation>
    <scope>NUCLEOTIDE SEQUENCE [LARGE SCALE GENOMIC DNA]</scope>
    <source>
        <strain evidence="7">FRACA_ARgP5</strain>
    </source>
</reference>
<dbReference type="InterPro" id="IPR002397">
    <property type="entry name" value="Cyt_P450_B"/>
</dbReference>
<keyword evidence="6" id="KW-0503">Monooxygenase</keyword>
<keyword evidence="4" id="KW-0560">Oxidoreductase</keyword>
<gene>
    <name evidence="7" type="ORF">FRACA_10060</name>
</gene>
<dbReference type="InterPro" id="IPR036396">
    <property type="entry name" value="Cyt_P450_sf"/>
</dbReference>
<evidence type="ECO:0000313" key="8">
    <source>
        <dbReference type="Proteomes" id="UP000234331"/>
    </source>
</evidence>
<proteinExistence type="inferred from homology"/>
<dbReference type="GO" id="GO:0005506">
    <property type="term" value="F:iron ion binding"/>
    <property type="evidence" value="ECO:0007669"/>
    <property type="project" value="InterPro"/>
</dbReference>
<sequence>MNINLADPQSFSAAVPHEEFERLRREAPVHWTPTPSGAARGGFWSLTRYADIVNASRAPETFSNSKGICYPVRSGGAEGAHPMADNVIYNDPPRHTEIRSLVAAAFTKRMVSRFAGWITEVVDTIVDDLHGRGSCDLVPLVAVELPARVICSVIGVPLEQRSQVVAWTNDLFSREDPNGGAERADAALRATMAYAVEMRYAQSDSADTSMIKELAVAERDGAKISDSMYQQLVMSLLTAGFETTHTLIGQSMRLILENPDIEAQAYAAARAGDTVGLVEEFLRYVTPAMHMARHATHDVVLHDTEIKAGDTVLLWHVSANRDAEVVDRPHTFDSARSRHPHQSFGAGGPHFCIGNQLARLEVQILLRELLTRGPKITLDGTPERGWSVFINQLRSLPVVCQ</sequence>
<evidence type="ECO:0000256" key="1">
    <source>
        <dbReference type="ARBA" id="ARBA00010617"/>
    </source>
</evidence>
<organism evidence="7 8">
    <name type="scientific">Frankia canadensis</name>
    <dbReference type="NCBI Taxonomy" id="1836972"/>
    <lineage>
        <taxon>Bacteria</taxon>
        <taxon>Bacillati</taxon>
        <taxon>Actinomycetota</taxon>
        <taxon>Actinomycetes</taxon>
        <taxon>Frankiales</taxon>
        <taxon>Frankiaceae</taxon>
        <taxon>Frankia</taxon>
    </lineage>
</organism>
<dbReference type="AlphaFoldDB" id="A0A2I2KI08"/>
<keyword evidence="8" id="KW-1185">Reference proteome</keyword>
<dbReference type="RefSeq" id="WP_101829504.1">
    <property type="nucleotide sequence ID" value="NZ_FZMO01000001.1"/>
</dbReference>
<evidence type="ECO:0000313" key="7">
    <source>
        <dbReference type="EMBL" id="SNQ45301.1"/>
    </source>
</evidence>
<dbReference type="Gene3D" id="1.10.630.10">
    <property type="entry name" value="Cytochrome P450"/>
    <property type="match status" value="1"/>
</dbReference>
<dbReference type="PRINTS" id="PR00359">
    <property type="entry name" value="BP450"/>
</dbReference>
<keyword evidence="5" id="KW-0408">Iron</keyword>
<keyword evidence="3" id="KW-0479">Metal-binding</keyword>
<comment type="similarity">
    <text evidence="1">Belongs to the cytochrome P450 family.</text>
</comment>
<dbReference type="Pfam" id="PF00067">
    <property type="entry name" value="p450"/>
    <property type="match status" value="1"/>
</dbReference>
<name>A0A2I2KI08_9ACTN</name>
<evidence type="ECO:0000256" key="5">
    <source>
        <dbReference type="ARBA" id="ARBA00023004"/>
    </source>
</evidence>
<accession>A0A2I2KI08</accession>
<evidence type="ECO:0008006" key="9">
    <source>
        <dbReference type="Google" id="ProtNLM"/>
    </source>
</evidence>
<evidence type="ECO:0000256" key="6">
    <source>
        <dbReference type="ARBA" id="ARBA00023033"/>
    </source>
</evidence>
<protein>
    <recommendedName>
        <fullName evidence="9">Cytochrome P450</fullName>
    </recommendedName>
</protein>
<dbReference type="GO" id="GO:0020037">
    <property type="term" value="F:heme binding"/>
    <property type="evidence" value="ECO:0007669"/>
    <property type="project" value="InterPro"/>
</dbReference>
<dbReference type="GO" id="GO:0016705">
    <property type="term" value="F:oxidoreductase activity, acting on paired donors, with incorporation or reduction of molecular oxygen"/>
    <property type="evidence" value="ECO:0007669"/>
    <property type="project" value="InterPro"/>
</dbReference>
<dbReference type="EMBL" id="FZMO01000001">
    <property type="protein sequence ID" value="SNQ45301.1"/>
    <property type="molecule type" value="Genomic_DNA"/>
</dbReference>
<evidence type="ECO:0000256" key="2">
    <source>
        <dbReference type="ARBA" id="ARBA00022617"/>
    </source>
</evidence>